<keyword evidence="3" id="KW-1185">Reference proteome</keyword>
<feature type="region of interest" description="Disordered" evidence="1">
    <location>
        <begin position="213"/>
        <end position="256"/>
    </location>
</feature>
<evidence type="ECO:0000313" key="3">
    <source>
        <dbReference type="Proteomes" id="UP000053477"/>
    </source>
</evidence>
<feature type="compositionally biased region" description="Low complexity" evidence="1">
    <location>
        <begin position="165"/>
        <end position="185"/>
    </location>
</feature>
<evidence type="ECO:0000256" key="1">
    <source>
        <dbReference type="SAM" id="MobiDB-lite"/>
    </source>
</evidence>
<dbReference type="EMBL" id="KQ085883">
    <property type="protein sequence ID" value="KLO20280.1"/>
    <property type="molecule type" value="Genomic_DNA"/>
</dbReference>
<accession>A0A0H2S7P6</accession>
<feature type="region of interest" description="Disordered" evidence="1">
    <location>
        <begin position="135"/>
        <end position="193"/>
    </location>
</feature>
<evidence type="ECO:0000313" key="2">
    <source>
        <dbReference type="EMBL" id="KLO20280.1"/>
    </source>
</evidence>
<name>A0A0H2S7P6_9AGAM</name>
<reference evidence="2 3" key="1">
    <citation type="submission" date="2015-04" db="EMBL/GenBank/DDBJ databases">
        <title>Complete genome sequence of Schizopora paradoxa KUC8140, a cosmopolitan wood degrader in East Asia.</title>
        <authorList>
            <consortium name="DOE Joint Genome Institute"/>
            <person name="Min B."/>
            <person name="Park H."/>
            <person name="Jang Y."/>
            <person name="Kim J.-J."/>
            <person name="Kim K.H."/>
            <person name="Pangilinan J."/>
            <person name="Lipzen A."/>
            <person name="Riley R."/>
            <person name="Grigoriev I.V."/>
            <person name="Spatafora J.W."/>
            <person name="Choi I.-G."/>
        </authorList>
    </citation>
    <scope>NUCLEOTIDE SEQUENCE [LARGE SCALE GENOMIC DNA]</scope>
    <source>
        <strain evidence="2 3">KUC8140</strain>
    </source>
</reference>
<feature type="compositionally biased region" description="Acidic residues" evidence="1">
    <location>
        <begin position="223"/>
        <end position="232"/>
    </location>
</feature>
<feature type="compositionally biased region" description="Polar residues" evidence="1">
    <location>
        <begin position="401"/>
        <end position="417"/>
    </location>
</feature>
<dbReference type="InParanoid" id="A0A0H2S7P6"/>
<dbReference type="OrthoDB" id="2270193at2759"/>
<gene>
    <name evidence="2" type="ORF">SCHPADRAFT_898309</name>
</gene>
<organism evidence="2 3">
    <name type="scientific">Schizopora paradoxa</name>
    <dbReference type="NCBI Taxonomy" id="27342"/>
    <lineage>
        <taxon>Eukaryota</taxon>
        <taxon>Fungi</taxon>
        <taxon>Dikarya</taxon>
        <taxon>Basidiomycota</taxon>
        <taxon>Agaricomycotina</taxon>
        <taxon>Agaricomycetes</taxon>
        <taxon>Hymenochaetales</taxon>
        <taxon>Schizoporaceae</taxon>
        <taxon>Schizopora</taxon>
    </lineage>
</organism>
<feature type="compositionally biased region" description="Basic and acidic residues" evidence="1">
    <location>
        <begin position="246"/>
        <end position="256"/>
    </location>
</feature>
<sequence length="528" mass="57021">MASSSPTPLLPADVAPILARLNPLEDIPPTLLSTPLRQRHHFLAISPYDSDPAAYLAWPPSSAQEKDALDALLAALPGAEDLDYLQTFPTVYTHDGETTYAHASVPVHDFSGAATKGLRLVFRWEGVLGAEDASEELGQDQHPWKYHDAKPLPFPSGASPSPTVSNTSSCPISPISPASCSSENSLPTQDGSSALDRNAIRIPLLSLSDPSTVTQSTFLPVQDDPESEDDDYWNSYGRGSDEEEEGSSRPQRDLDDEKAEDAYWARYNSVQGTADSTIPSPVSSKHKVLEPSTLTYPPAIDAYASDPQEFDPNSEYASRADYLARLFMMQREAEQLGPHDLSPHALELRLHSISPRLPPPSSSELVSFATTPAPDANFGTHSSIESTEGERISSPDDVASFGSNESLTLSPPSTESQRLQRENILANETGVHSPQPRRSHEQLISVLDRENSSSLGLQLGRDEMPMDGCGEISTNPGVDGIGKRSADPSDAAVRDALKGVYRLWSATNQVGSQKEAFVDIVRDVLAGL</sequence>
<proteinExistence type="predicted"/>
<dbReference type="Proteomes" id="UP000053477">
    <property type="component" value="Unassembled WGS sequence"/>
</dbReference>
<dbReference type="AlphaFoldDB" id="A0A0H2S7P6"/>
<feature type="region of interest" description="Disordered" evidence="1">
    <location>
        <begin position="353"/>
        <end position="418"/>
    </location>
</feature>
<dbReference type="STRING" id="27342.A0A0H2S7P6"/>
<protein>
    <submittedName>
        <fullName evidence="2">Uncharacterized protein</fullName>
    </submittedName>
</protein>